<dbReference type="AlphaFoldDB" id="A0A511XJW9"/>
<sequence>MQMRQYGLNGSQWERIKGLLPGRAGHVGRTSADNPLFVEPVLYRYRAGNPWAPFHPGSGTGRMFTDGCTTGAKVA</sequence>
<dbReference type="Proteomes" id="UP000321746">
    <property type="component" value="Unassembled WGS sequence"/>
</dbReference>
<organism evidence="1 2">
    <name type="scientific">Acetobacter oeni</name>
    <dbReference type="NCBI Taxonomy" id="304077"/>
    <lineage>
        <taxon>Bacteria</taxon>
        <taxon>Pseudomonadati</taxon>
        <taxon>Pseudomonadota</taxon>
        <taxon>Alphaproteobacteria</taxon>
        <taxon>Acetobacterales</taxon>
        <taxon>Acetobacteraceae</taxon>
        <taxon>Acetobacter</taxon>
    </lineage>
</organism>
<protein>
    <recommendedName>
        <fullName evidence="3">Transposase</fullName>
    </recommendedName>
</protein>
<name>A0A511XJW9_9PROT</name>
<keyword evidence="2" id="KW-1185">Reference proteome</keyword>
<evidence type="ECO:0000313" key="1">
    <source>
        <dbReference type="EMBL" id="GEN63257.1"/>
    </source>
</evidence>
<dbReference type="EMBL" id="BJYG01000017">
    <property type="protein sequence ID" value="GEN63257.1"/>
    <property type="molecule type" value="Genomic_DNA"/>
</dbReference>
<comment type="caution">
    <text evidence="1">The sequence shown here is derived from an EMBL/GenBank/DDBJ whole genome shotgun (WGS) entry which is preliminary data.</text>
</comment>
<gene>
    <name evidence="1" type="ORF">AOE01nite_14810</name>
</gene>
<evidence type="ECO:0000313" key="2">
    <source>
        <dbReference type="Proteomes" id="UP000321746"/>
    </source>
</evidence>
<accession>A0A511XJW9</accession>
<reference evidence="1 2" key="1">
    <citation type="submission" date="2019-07" db="EMBL/GenBank/DDBJ databases">
        <title>Whole genome shotgun sequence of Acetobacter oeni NBRC 105207.</title>
        <authorList>
            <person name="Hosoyama A."/>
            <person name="Uohara A."/>
            <person name="Ohji S."/>
            <person name="Ichikawa N."/>
        </authorList>
    </citation>
    <scope>NUCLEOTIDE SEQUENCE [LARGE SCALE GENOMIC DNA]</scope>
    <source>
        <strain evidence="1 2">NBRC 105207</strain>
    </source>
</reference>
<proteinExistence type="predicted"/>
<dbReference type="OrthoDB" id="7277254at2"/>
<evidence type="ECO:0008006" key="3">
    <source>
        <dbReference type="Google" id="ProtNLM"/>
    </source>
</evidence>